<name>A0A852Z269_9ACTN</name>
<dbReference type="Gene3D" id="1.40.20.10">
    <property type="entry name" value="CHAD domain"/>
    <property type="match status" value="1"/>
</dbReference>
<reference evidence="2 3" key="1">
    <citation type="submission" date="2020-07" db="EMBL/GenBank/DDBJ databases">
        <title>Genomic Encyclopedia of Type Strains, Phase III (KMG-III): the genomes of soil and plant-associated and newly described type strains.</title>
        <authorList>
            <person name="Whitman W."/>
        </authorList>
    </citation>
    <scope>NUCLEOTIDE SEQUENCE [LARGE SCALE GENOMIC DNA]</scope>
    <source>
        <strain evidence="2 3">CECT 8576</strain>
    </source>
</reference>
<evidence type="ECO:0000313" key="2">
    <source>
        <dbReference type="EMBL" id="NYH80102.1"/>
    </source>
</evidence>
<proteinExistence type="predicted"/>
<dbReference type="PROSITE" id="PS51708">
    <property type="entry name" value="CHAD"/>
    <property type="match status" value="1"/>
</dbReference>
<dbReference type="PANTHER" id="PTHR39339:SF1">
    <property type="entry name" value="CHAD DOMAIN-CONTAINING PROTEIN"/>
    <property type="match status" value="1"/>
</dbReference>
<evidence type="ECO:0000259" key="1">
    <source>
        <dbReference type="PROSITE" id="PS51708"/>
    </source>
</evidence>
<dbReference type="SMART" id="SM00880">
    <property type="entry name" value="CHAD"/>
    <property type="match status" value="1"/>
</dbReference>
<dbReference type="RefSeq" id="WP_179536461.1">
    <property type="nucleotide sequence ID" value="NZ_JACBYW010000006.1"/>
</dbReference>
<evidence type="ECO:0000313" key="3">
    <source>
        <dbReference type="Proteomes" id="UP000548304"/>
    </source>
</evidence>
<comment type="caution">
    <text evidence="2">The sequence shown here is derived from an EMBL/GenBank/DDBJ whole genome shotgun (WGS) entry which is preliminary data.</text>
</comment>
<dbReference type="Pfam" id="PF05235">
    <property type="entry name" value="CHAD"/>
    <property type="match status" value="1"/>
</dbReference>
<dbReference type="InterPro" id="IPR007899">
    <property type="entry name" value="CHAD_dom"/>
</dbReference>
<dbReference type="InterPro" id="IPR038186">
    <property type="entry name" value="CHAD_dom_sf"/>
</dbReference>
<dbReference type="EMBL" id="JACBYW010000006">
    <property type="protein sequence ID" value="NYH80102.1"/>
    <property type="molecule type" value="Genomic_DNA"/>
</dbReference>
<feature type="domain" description="CHAD" evidence="1">
    <location>
        <begin position="32"/>
        <end position="315"/>
    </location>
</feature>
<dbReference type="Proteomes" id="UP000548304">
    <property type="component" value="Unassembled WGS sequence"/>
</dbReference>
<keyword evidence="3" id="KW-1185">Reference proteome</keyword>
<protein>
    <submittedName>
        <fullName evidence="2">CHAD domain-containing protein</fullName>
    </submittedName>
</protein>
<gene>
    <name evidence="2" type="ORF">FHR84_003451</name>
</gene>
<dbReference type="AlphaFoldDB" id="A0A852Z269"/>
<accession>A0A852Z269</accession>
<sequence length="331" mass="35863">MSRSDGRTNGSRERWDVESALAAIEPVPVAPEDPLAEHVRAFLAGRARTLAAHAPGTRTGHDPEELHKARVSVRRMRAVLKATGKRLDSEWCRRTRAELGGLGRALGPVRDLDVQLNGMRETKGAFEASERAAAERLEAVLLDERDHARSALLEVLSSESYRELLGSLATAVRDGVPAPGTTGSGAEALRGILRTRLDEVERTAARASELPEDARLHELRIRTKGLRYCAELAAPVLEVGDLLGAAEKLQDVLGRHQDAAVTERWMHRLATAPNSPNRGSTHEPDPTAVLLAGRLAERSRARRAALREAWRPAWLGLLNAAADLPPGSGEG</sequence>
<dbReference type="PANTHER" id="PTHR39339">
    <property type="entry name" value="SLR1444 PROTEIN"/>
    <property type="match status" value="1"/>
</dbReference>
<organism evidence="2 3">
    <name type="scientific">Actinopolyspora biskrensis</name>
    <dbReference type="NCBI Taxonomy" id="1470178"/>
    <lineage>
        <taxon>Bacteria</taxon>
        <taxon>Bacillati</taxon>
        <taxon>Actinomycetota</taxon>
        <taxon>Actinomycetes</taxon>
        <taxon>Actinopolysporales</taxon>
        <taxon>Actinopolysporaceae</taxon>
        <taxon>Actinopolyspora</taxon>
    </lineage>
</organism>